<comment type="caution">
    <text evidence="1">The sequence shown here is derived from an EMBL/GenBank/DDBJ whole genome shotgun (WGS) entry which is preliminary data.</text>
</comment>
<dbReference type="EMBL" id="MRCC01000013">
    <property type="protein sequence ID" value="OKH24316.1"/>
    <property type="molecule type" value="Genomic_DNA"/>
</dbReference>
<dbReference type="STRING" id="247279.NIES1031_16135"/>
<gene>
    <name evidence="1" type="ORF">NIES1031_16135</name>
</gene>
<protein>
    <submittedName>
        <fullName evidence="1">Uncharacterized protein</fullName>
    </submittedName>
</protein>
<proteinExistence type="predicted"/>
<name>A0A1U7HL50_9CHRO</name>
<dbReference type="AlphaFoldDB" id="A0A1U7HL50"/>
<reference evidence="1 2" key="1">
    <citation type="submission" date="2016-11" db="EMBL/GenBank/DDBJ databases">
        <title>Draft Genome Sequences of Nine Cyanobacterial Strains from Diverse Habitats.</title>
        <authorList>
            <person name="Zhu T."/>
            <person name="Hou S."/>
            <person name="Lu X."/>
            <person name="Hess W.R."/>
        </authorList>
    </citation>
    <scope>NUCLEOTIDE SEQUENCE [LARGE SCALE GENOMIC DNA]</scope>
    <source>
        <strain evidence="1 2">5.2 s.c.1</strain>
    </source>
</reference>
<dbReference type="RefSeq" id="WP_073550543.1">
    <property type="nucleotide sequence ID" value="NZ_CAWMVK010000005.1"/>
</dbReference>
<keyword evidence="2" id="KW-1185">Reference proteome</keyword>
<dbReference type="Proteomes" id="UP000185984">
    <property type="component" value="Unassembled WGS sequence"/>
</dbReference>
<dbReference type="OrthoDB" id="428427at2"/>
<organism evidence="1 2">
    <name type="scientific">Chroogloeocystis siderophila 5.2 s.c.1</name>
    <dbReference type="NCBI Taxonomy" id="247279"/>
    <lineage>
        <taxon>Bacteria</taxon>
        <taxon>Bacillati</taxon>
        <taxon>Cyanobacteriota</taxon>
        <taxon>Cyanophyceae</taxon>
        <taxon>Oscillatoriophycideae</taxon>
        <taxon>Chroococcales</taxon>
        <taxon>Chroococcaceae</taxon>
        <taxon>Chroogloeocystis</taxon>
    </lineage>
</organism>
<accession>A0A1U7HL50</accession>
<evidence type="ECO:0000313" key="2">
    <source>
        <dbReference type="Proteomes" id="UP000185984"/>
    </source>
</evidence>
<sequence>MIQVLPKNLSFAEYLAYDDRTDTRYELVYAARYMSTPKLPTISVYQLSEGEYQVLQFRGAERIISATFPDLILTAEQVFVGR</sequence>
<evidence type="ECO:0000313" key="1">
    <source>
        <dbReference type="EMBL" id="OKH24316.1"/>
    </source>
</evidence>